<feature type="region of interest" description="Disordered" evidence="1">
    <location>
        <begin position="126"/>
        <end position="151"/>
    </location>
</feature>
<comment type="caution">
    <text evidence="5">The sequence shown here is derived from an EMBL/GenBank/DDBJ whole genome shotgun (WGS) entry which is preliminary data.</text>
</comment>
<gene>
    <name evidence="5" type="ORF">E7681_06570</name>
</gene>
<feature type="signal peptide" evidence="3">
    <location>
        <begin position="1"/>
        <end position="22"/>
    </location>
</feature>
<dbReference type="EMBL" id="SSMD01000003">
    <property type="protein sequence ID" value="THD74632.1"/>
    <property type="molecule type" value="Genomic_DNA"/>
</dbReference>
<feature type="transmembrane region" description="Helical" evidence="2">
    <location>
        <begin position="157"/>
        <end position="179"/>
    </location>
</feature>
<evidence type="ECO:0000256" key="3">
    <source>
        <dbReference type="SAM" id="SignalP"/>
    </source>
</evidence>
<dbReference type="OrthoDB" id="7877464at2"/>
<accession>A0A4V3UZ30</accession>
<dbReference type="SUPFAM" id="SSF141371">
    <property type="entry name" value="PilZ domain-like"/>
    <property type="match status" value="1"/>
</dbReference>
<dbReference type="Pfam" id="PF07238">
    <property type="entry name" value="PilZ"/>
    <property type="match status" value="1"/>
</dbReference>
<proteinExistence type="predicted"/>
<dbReference type="GO" id="GO:0035438">
    <property type="term" value="F:cyclic-di-GMP binding"/>
    <property type="evidence" value="ECO:0007669"/>
    <property type="project" value="InterPro"/>
</dbReference>
<dbReference type="InterPro" id="IPR009875">
    <property type="entry name" value="PilZ_domain"/>
</dbReference>
<evidence type="ECO:0000256" key="1">
    <source>
        <dbReference type="SAM" id="MobiDB-lite"/>
    </source>
</evidence>
<keyword evidence="2" id="KW-0812">Transmembrane</keyword>
<protein>
    <submittedName>
        <fullName evidence="5">PilZ domain-containing protein</fullName>
    </submittedName>
</protein>
<dbReference type="Proteomes" id="UP000306113">
    <property type="component" value="Unassembled WGS sequence"/>
</dbReference>
<dbReference type="AlphaFoldDB" id="A0A4V3UZ30"/>
<evidence type="ECO:0000313" key="6">
    <source>
        <dbReference type="Proteomes" id="UP000306113"/>
    </source>
</evidence>
<evidence type="ECO:0000259" key="4">
    <source>
        <dbReference type="Pfam" id="PF07238"/>
    </source>
</evidence>
<keyword evidence="2" id="KW-1133">Transmembrane helix</keyword>
<sequence length="298" mass="32502">MTRSTAGIALCLLLLLPTGLRAQDDCATRDWLLQVYHLAERYQQRRDSPQGAQAARDLGQVLARYPQPDVAPHMRADGLSAQTPDIEAFVRAQRSLLSGAQQADPAAYTAQIRYLISHMRCDTEPSWSETSTARSVGPLASFPRPADPGGRSELPTITASTSVIALLISAGLALLAIALRHRAEWHRRRAVRHPCALMCAVSADGVTRSGTLHDISQLGAKVQLHLPLPSGAEFVVLRSHGWQVEARIVWRNALYAGLDFRHAIPAADLAELLELNRKLHAPNAERHPMGAVPDLDLS</sequence>
<keyword evidence="3" id="KW-0732">Signal</keyword>
<evidence type="ECO:0000256" key="2">
    <source>
        <dbReference type="SAM" id="Phobius"/>
    </source>
</evidence>
<feature type="chain" id="PRO_5020920360" evidence="3">
    <location>
        <begin position="23"/>
        <end position="298"/>
    </location>
</feature>
<name>A0A4V3UZ30_9RHOB</name>
<evidence type="ECO:0000313" key="5">
    <source>
        <dbReference type="EMBL" id="THD74632.1"/>
    </source>
</evidence>
<keyword evidence="2" id="KW-0472">Membrane</keyword>
<keyword evidence="6" id="KW-1185">Reference proteome</keyword>
<dbReference type="RefSeq" id="WP_136338488.1">
    <property type="nucleotide sequence ID" value="NZ_SSMD01000003.1"/>
</dbReference>
<reference evidence="5 6" key="1">
    <citation type="submission" date="2019-04" db="EMBL/GenBank/DDBJ databases">
        <title>Draft genome sequence of Youngimonas vesicularis.</title>
        <authorList>
            <person name="Hameed A."/>
        </authorList>
    </citation>
    <scope>NUCLEOTIDE SEQUENCE [LARGE SCALE GENOMIC DNA]</scope>
    <source>
        <strain evidence="5 6">CC-AMW-E</strain>
    </source>
</reference>
<organism evidence="5 6">
    <name type="scientific">Thalassobius vesicularis</name>
    <dbReference type="NCBI Taxonomy" id="1294297"/>
    <lineage>
        <taxon>Bacteria</taxon>
        <taxon>Pseudomonadati</taxon>
        <taxon>Pseudomonadota</taxon>
        <taxon>Alphaproteobacteria</taxon>
        <taxon>Rhodobacterales</taxon>
        <taxon>Roseobacteraceae</taxon>
        <taxon>Thalassovita</taxon>
    </lineage>
</organism>
<dbReference type="Gene3D" id="2.40.10.220">
    <property type="entry name" value="predicted glycosyltransferase like domains"/>
    <property type="match status" value="1"/>
</dbReference>
<feature type="domain" description="PilZ" evidence="4">
    <location>
        <begin position="187"/>
        <end position="274"/>
    </location>
</feature>